<dbReference type="Pfam" id="PF02535">
    <property type="entry name" value="Zip"/>
    <property type="match status" value="1"/>
</dbReference>
<reference evidence="6" key="1">
    <citation type="submission" date="2022-08" db="EMBL/GenBank/DDBJ databases">
        <title>Whole genome sequencing of non-tuberculosis mycobacteria type-strains.</title>
        <authorList>
            <person name="Igarashi Y."/>
            <person name="Osugi A."/>
            <person name="Mitarai S."/>
        </authorList>
    </citation>
    <scope>NUCLEOTIDE SEQUENCE</scope>
    <source>
        <strain evidence="6">JCM 16369</strain>
    </source>
</reference>
<dbReference type="RefSeq" id="WP_240176982.1">
    <property type="nucleotide sequence ID" value="NZ_CP092362.2"/>
</dbReference>
<comment type="subcellular location">
    <subcellularLocation>
        <location evidence="1">Membrane</location>
        <topology evidence="1">Multi-pass membrane protein</topology>
    </subcellularLocation>
</comment>
<feature type="transmembrane region" description="Helical" evidence="5">
    <location>
        <begin position="238"/>
        <end position="258"/>
    </location>
</feature>
<feature type="transmembrane region" description="Helical" evidence="5">
    <location>
        <begin position="265"/>
        <end position="288"/>
    </location>
</feature>
<feature type="transmembrane region" description="Helical" evidence="5">
    <location>
        <begin position="23"/>
        <end position="43"/>
    </location>
</feature>
<proteinExistence type="predicted"/>
<feature type="transmembrane region" description="Helical" evidence="5">
    <location>
        <begin position="177"/>
        <end position="199"/>
    </location>
</feature>
<evidence type="ECO:0000313" key="7">
    <source>
        <dbReference type="Proteomes" id="UP001055337"/>
    </source>
</evidence>
<sequence length="290" mass="29707">MRLTIIGGFTSRKRLFEVGSMSASQIALLGAFAGFTIFIGLPIGRLRTPMPTLKAGLNAVAIGILIFLLWDVLAHAWEPVDRALAAGRVADVLVMGALLAATFGIGLLGLAWVDGLRSRSTTASSSFQASPTDTVSTVTVTHTRRLALMIASGIGLHNFAEGLAIGNSAASGELSLAVLLVVGFALHNATEGFGIVAPLAGQRPSWGLLMVLGLIGGGPTFIGTLVGQRFVSETVSVAFLGLAAGSILYVVIELLAVARNANLKLLTAWGVFIGVVAGFATDAIITAAGA</sequence>
<dbReference type="EMBL" id="CP092362">
    <property type="protein sequence ID" value="ULN40146.1"/>
    <property type="molecule type" value="Genomic_DNA"/>
</dbReference>
<keyword evidence="4 5" id="KW-0472">Membrane</keyword>
<gene>
    <name evidence="6" type="ORF">MI149_20985</name>
</gene>
<evidence type="ECO:0000256" key="3">
    <source>
        <dbReference type="ARBA" id="ARBA00022989"/>
    </source>
</evidence>
<protein>
    <submittedName>
        <fullName evidence="6">ZIP family metal transporter</fullName>
    </submittedName>
</protein>
<dbReference type="Proteomes" id="UP001055337">
    <property type="component" value="Chromosome"/>
</dbReference>
<keyword evidence="3 5" id="KW-1133">Transmembrane helix</keyword>
<feature type="transmembrane region" description="Helical" evidence="5">
    <location>
        <begin position="93"/>
        <end position="113"/>
    </location>
</feature>
<keyword evidence="2 5" id="KW-0812">Transmembrane</keyword>
<feature type="transmembrane region" description="Helical" evidence="5">
    <location>
        <begin position="55"/>
        <end position="73"/>
    </location>
</feature>
<accession>A0ABY3TJ24</accession>
<name>A0ABY3TJ24_9MYCO</name>
<dbReference type="InterPro" id="IPR003689">
    <property type="entry name" value="ZIP"/>
</dbReference>
<evidence type="ECO:0000256" key="2">
    <source>
        <dbReference type="ARBA" id="ARBA00022692"/>
    </source>
</evidence>
<evidence type="ECO:0000256" key="5">
    <source>
        <dbReference type="SAM" id="Phobius"/>
    </source>
</evidence>
<evidence type="ECO:0000256" key="4">
    <source>
        <dbReference type="ARBA" id="ARBA00023136"/>
    </source>
</evidence>
<feature type="transmembrane region" description="Helical" evidence="5">
    <location>
        <begin position="146"/>
        <end position="165"/>
    </location>
</feature>
<keyword evidence="7" id="KW-1185">Reference proteome</keyword>
<feature type="transmembrane region" description="Helical" evidence="5">
    <location>
        <begin position="206"/>
        <end position="226"/>
    </location>
</feature>
<evidence type="ECO:0000313" key="6">
    <source>
        <dbReference type="EMBL" id="ULN40146.1"/>
    </source>
</evidence>
<evidence type="ECO:0000256" key="1">
    <source>
        <dbReference type="ARBA" id="ARBA00004141"/>
    </source>
</evidence>
<organism evidence="6 7">
    <name type="scientific">Mycolicibacterium crocinum</name>
    <dbReference type="NCBI Taxonomy" id="388459"/>
    <lineage>
        <taxon>Bacteria</taxon>
        <taxon>Bacillati</taxon>
        <taxon>Actinomycetota</taxon>
        <taxon>Actinomycetes</taxon>
        <taxon>Mycobacteriales</taxon>
        <taxon>Mycobacteriaceae</taxon>
        <taxon>Mycolicibacterium</taxon>
    </lineage>
</organism>